<name>A0A250K529_9BACT</name>
<accession>A0A250K529</accession>
<dbReference type="InterPro" id="IPR016039">
    <property type="entry name" value="Thiolase-like"/>
</dbReference>
<proteinExistence type="predicted"/>
<dbReference type="Gene3D" id="3.40.47.10">
    <property type="match status" value="1"/>
</dbReference>
<evidence type="ECO:0000259" key="1">
    <source>
        <dbReference type="Pfam" id="PF00109"/>
    </source>
</evidence>
<gene>
    <name evidence="2" type="ORF">MYMAC_006832</name>
</gene>
<protein>
    <recommendedName>
        <fullName evidence="1">Beta-ketoacyl synthase-like N-terminal domain-containing protein</fullName>
    </recommendedName>
</protein>
<dbReference type="GO" id="GO:0016746">
    <property type="term" value="F:acyltransferase activity"/>
    <property type="evidence" value="ECO:0007669"/>
    <property type="project" value="InterPro"/>
</dbReference>
<dbReference type="KEGG" id="mmas:MYMAC_006832"/>
<dbReference type="Pfam" id="PF00109">
    <property type="entry name" value="ketoacyl-synt"/>
    <property type="match status" value="1"/>
</dbReference>
<dbReference type="InterPro" id="IPR014030">
    <property type="entry name" value="Ketoacyl_synth_N"/>
</dbReference>
<reference evidence="2 3" key="1">
    <citation type="submission" date="2017-06" db="EMBL/GenBank/DDBJ databases">
        <title>Sequencing and comparative analysis of myxobacterial genomes.</title>
        <authorList>
            <person name="Rupp O."/>
            <person name="Goesmann A."/>
            <person name="Sogaard-Andersen L."/>
        </authorList>
    </citation>
    <scope>NUCLEOTIDE SEQUENCE [LARGE SCALE GENOMIC DNA]</scope>
    <source>
        <strain evidence="2 3">DSM 14697</strain>
    </source>
</reference>
<organism evidence="2 3">
    <name type="scientific">Corallococcus macrosporus DSM 14697</name>
    <dbReference type="NCBI Taxonomy" id="1189310"/>
    <lineage>
        <taxon>Bacteria</taxon>
        <taxon>Pseudomonadati</taxon>
        <taxon>Myxococcota</taxon>
        <taxon>Myxococcia</taxon>
        <taxon>Myxococcales</taxon>
        <taxon>Cystobacterineae</taxon>
        <taxon>Myxococcaceae</taxon>
        <taxon>Corallococcus</taxon>
    </lineage>
</organism>
<evidence type="ECO:0000313" key="3">
    <source>
        <dbReference type="Proteomes" id="UP000217343"/>
    </source>
</evidence>
<dbReference type="SUPFAM" id="SSF53901">
    <property type="entry name" value="Thiolase-like"/>
    <property type="match status" value="1"/>
</dbReference>
<dbReference type="Proteomes" id="UP000217343">
    <property type="component" value="Chromosome"/>
</dbReference>
<dbReference type="EMBL" id="CP022203">
    <property type="protein sequence ID" value="ATB51174.1"/>
    <property type="molecule type" value="Genomic_DNA"/>
</dbReference>
<keyword evidence="3" id="KW-1185">Reference proteome</keyword>
<evidence type="ECO:0000313" key="2">
    <source>
        <dbReference type="EMBL" id="ATB51174.1"/>
    </source>
</evidence>
<sequence length="378" mass="40111">MASHQAMPGTVALRAMGAATSLGAVVQAAAAARAGVSRAQELSQSTCLDEVTHERVALVGHTAGPLTEGFEGIGRLVQLGVAALEDLDASAHGAWWGQLDCFLCLPRGLGLGTDPPRDSMDVARALASRLQAEARFIPSLKAMQLFQEERGGTIHALEEAMKSLQARRCDQALVLACDSLVSPERLAAQLDERRLKTPDHPVGYMPGEGAVALLLERRDAARERAQPPIAYLFKPATAQEPHCRDAKAPPVGRALEEVLALALSQAAATSLPEGSLYLDLNGEEFRAREWGQTLLRARATCRVDEWRAVIPALSFGELGAVSPLVSVCLATRAFARGYGRGSHALILVAGDDGHRAGLLLERGPSFRSPLMMIAGGAQ</sequence>
<dbReference type="AlphaFoldDB" id="A0A250K529"/>
<feature type="domain" description="Beta-ketoacyl synthase-like N-terminal" evidence="1">
    <location>
        <begin position="155"/>
        <end position="220"/>
    </location>
</feature>